<proteinExistence type="predicted"/>
<organism evidence="2 3">
    <name type="scientific">Gallaecimonas xiamenensis 3-C-1</name>
    <dbReference type="NCBI Taxonomy" id="745411"/>
    <lineage>
        <taxon>Bacteria</taxon>
        <taxon>Pseudomonadati</taxon>
        <taxon>Pseudomonadota</taxon>
        <taxon>Gammaproteobacteria</taxon>
        <taxon>Enterobacterales</taxon>
        <taxon>Gallaecimonadaceae</taxon>
        <taxon>Gallaecimonas</taxon>
    </lineage>
</organism>
<evidence type="ECO:0000313" key="3">
    <source>
        <dbReference type="Proteomes" id="UP000006755"/>
    </source>
</evidence>
<feature type="region of interest" description="Disordered" evidence="1">
    <location>
        <begin position="32"/>
        <end position="51"/>
    </location>
</feature>
<dbReference type="EMBL" id="AMRI01000001">
    <property type="protein sequence ID" value="EKE77839.1"/>
    <property type="molecule type" value="Genomic_DNA"/>
</dbReference>
<protein>
    <submittedName>
        <fullName evidence="2">Uncharacterized protein</fullName>
    </submittedName>
</protein>
<sequence>MAAVLLGQTQLACIVVWIGRCGQVAAGQVAAGQGQQDAQGREQAPSRSGEGFLFRVAKPRG</sequence>
<comment type="caution">
    <text evidence="2">The sequence shown here is derived from an EMBL/GenBank/DDBJ whole genome shotgun (WGS) entry which is preliminary data.</text>
</comment>
<reference evidence="2 3" key="1">
    <citation type="journal article" date="2012" name="J. Bacteriol.">
        <title>Genome Sequence of Gallaecimonas xiamenensis Type Strain 3-C-1.</title>
        <authorList>
            <person name="Lai Q."/>
            <person name="Wang L."/>
            <person name="Wang W."/>
            <person name="Shao Z."/>
        </authorList>
    </citation>
    <scope>NUCLEOTIDE SEQUENCE [LARGE SCALE GENOMIC DNA]</scope>
    <source>
        <strain evidence="2 3">3-C-1</strain>
    </source>
</reference>
<evidence type="ECO:0000256" key="1">
    <source>
        <dbReference type="SAM" id="MobiDB-lite"/>
    </source>
</evidence>
<dbReference type="AlphaFoldDB" id="K2K4G9"/>
<gene>
    <name evidence="2" type="ORF">B3C1_00225</name>
</gene>
<accession>K2K4G9</accession>
<dbReference type="STRING" id="745411.B3C1_00225"/>
<dbReference type="Proteomes" id="UP000006755">
    <property type="component" value="Unassembled WGS sequence"/>
</dbReference>
<name>K2K4G9_9GAMM</name>
<keyword evidence="3" id="KW-1185">Reference proteome</keyword>
<evidence type="ECO:0000313" key="2">
    <source>
        <dbReference type="EMBL" id="EKE77839.1"/>
    </source>
</evidence>